<dbReference type="EMBL" id="WVUK01000065">
    <property type="protein sequence ID" value="KAF7488727.1"/>
    <property type="molecule type" value="Genomic_DNA"/>
</dbReference>
<protein>
    <submittedName>
        <fullName evidence="6">PR domain zinc finger protein 8</fullName>
    </submittedName>
</protein>
<dbReference type="PROSITE" id="PS50157">
    <property type="entry name" value="ZINC_FINGER_C2H2_2"/>
    <property type="match status" value="2"/>
</dbReference>
<dbReference type="InterPro" id="IPR013087">
    <property type="entry name" value="Znf_C2H2_type"/>
</dbReference>
<feature type="region of interest" description="Disordered" evidence="4">
    <location>
        <begin position="626"/>
        <end position="646"/>
    </location>
</feature>
<feature type="compositionally biased region" description="Low complexity" evidence="4">
    <location>
        <begin position="634"/>
        <end position="646"/>
    </location>
</feature>
<dbReference type="OrthoDB" id="5814089at2759"/>
<dbReference type="Gene3D" id="3.30.160.60">
    <property type="entry name" value="Classic Zinc Finger"/>
    <property type="match status" value="1"/>
</dbReference>
<evidence type="ECO:0000256" key="2">
    <source>
        <dbReference type="ARBA" id="ARBA00023242"/>
    </source>
</evidence>
<sequence length="770" mass="86780">MNLISTERIVSNLNSRPFSTSHTSVSFSDDNQISPPLMMMMMMMSEDDNNNNNNNHTNEGELFETKRRSSINTETSSNKKFSPPFGSISCGSTSISSSSSIRSLREIGDGKILKNGDIFGPIPNLIKWLQMELVRLEKNLPMNSSQQQQQQHHHHHNLNNTLLSSSIAIGLALKKEEQNLEIVLMNNQYYFEVSHTFRLKSNQQSIKASINSSNSPECYQGEEEPKAWFSKEIENRLMMTVRSGQTWINGKELFCCLLCNHFSFHLNHLILHSMFDCPKAINTGNNQIGNENWNKISNRLAIDPSFSKCRDDQQLPQKEESFRRPSSSTASLMISNRSFNLIDSKLERNNRIKSFDIMSLLEQNNDLDPNRKRQSSNHSKESVIAVDHFDNAVDGDDDDDDDEEIVVDVETLDSNEEVFDSTIKPTKTISVMKKNGPSIRSSLQIQSKPKRLDRNCVRKIHNNRLSHMNKASGTNQNGKCPYKKSRSNTVVIQHPSSHDSIIPEISSSNHFLSNLTDFYSQLSETPKNSQIVASENNRRINGDRAIKTDNSAMISKSVKNNVEAIPTYDLAQTSIANDGIFSLESNSPIISDSSSSSSSSSILSLGSPSSSTYTVIKEEIHKQTERYSFEIDGPSRTSSPSSLSSSSMIQLLPQSAQLSIANNPLLNLPPYFMPPTSSGNSNPLITSLYLLSPSLTALSYQSSNVCAYCNTAFRMTSDLVYHMRSHHKRTKTSEEIVSKNKLRDDQLRCHICQETFRERHHLTRHMTSHQ</sequence>
<dbReference type="EnsemblMetazoa" id="SSS_8481s_mrna">
    <property type="protein sequence ID" value="KAF7488727.1"/>
    <property type="gene ID" value="SSS_8481"/>
</dbReference>
<accession>A0A834V8Y7</accession>
<keyword evidence="3" id="KW-0479">Metal-binding</keyword>
<dbReference type="SUPFAM" id="SSF57667">
    <property type="entry name" value="beta-beta-alpha zinc fingers"/>
    <property type="match status" value="1"/>
</dbReference>
<dbReference type="PANTHER" id="PTHR16516:SF4">
    <property type="entry name" value="C2H2-TYPE DOMAIN-CONTAINING PROTEIN"/>
    <property type="match status" value="1"/>
</dbReference>
<dbReference type="InterPro" id="IPR052296">
    <property type="entry name" value="TR-Histone_Methyltrans"/>
</dbReference>
<feature type="region of interest" description="Disordered" evidence="4">
    <location>
        <begin position="366"/>
        <end position="401"/>
    </location>
</feature>
<reference evidence="6" key="2">
    <citation type="submission" date="2020-01" db="EMBL/GenBank/DDBJ databases">
        <authorList>
            <person name="Korhonen P.K.K."/>
            <person name="Guangxu M.G."/>
            <person name="Wang T.W."/>
            <person name="Stroehlein A.J.S."/>
            <person name="Young N.D."/>
            <person name="Ang C.-S.A."/>
            <person name="Fernando D.W.F."/>
            <person name="Lu H.L."/>
            <person name="Taylor S.T."/>
            <person name="Ehtesham M.E.M."/>
            <person name="Najaraj S.H.N."/>
            <person name="Harsha G.H.G."/>
            <person name="Madugundu A.M."/>
            <person name="Renuse S.R."/>
            <person name="Holt D.H."/>
            <person name="Pandey A.P."/>
            <person name="Papenfuss A.P."/>
            <person name="Gasser R.B.G."/>
            <person name="Fischer K.F."/>
        </authorList>
    </citation>
    <scope>NUCLEOTIDE SEQUENCE</scope>
    <source>
        <strain evidence="6">SSS_KF_BRIS2020</strain>
    </source>
</reference>
<reference evidence="8" key="1">
    <citation type="journal article" date="2020" name="PLoS Negl. Trop. Dis.">
        <title>High-quality nuclear genome for Sarcoptes scabiei-A critical resource for a neglected parasite.</title>
        <authorList>
            <person name="Korhonen P.K."/>
            <person name="Gasser R.B."/>
            <person name="Ma G."/>
            <person name="Wang T."/>
            <person name="Stroehlein A.J."/>
            <person name="Young N.D."/>
            <person name="Ang C.S."/>
            <person name="Fernando D.D."/>
            <person name="Lu H.C."/>
            <person name="Taylor S."/>
            <person name="Reynolds S.L."/>
            <person name="Mofiz E."/>
            <person name="Najaraj S.H."/>
            <person name="Gowda H."/>
            <person name="Madugundu A."/>
            <person name="Renuse S."/>
            <person name="Holt D."/>
            <person name="Pandey A."/>
            <person name="Papenfuss A.T."/>
            <person name="Fischer K."/>
        </authorList>
    </citation>
    <scope>NUCLEOTIDE SEQUENCE [LARGE SCALE GENOMIC DNA]</scope>
</reference>
<dbReference type="AlphaFoldDB" id="A0A834V8Y7"/>
<feature type="domain" description="C2H2-type" evidence="5">
    <location>
        <begin position="704"/>
        <end position="732"/>
    </location>
</feature>
<comment type="subcellular location">
    <subcellularLocation>
        <location evidence="1">Nucleus</location>
    </subcellularLocation>
</comment>
<feature type="compositionally biased region" description="Low complexity" evidence="4">
    <location>
        <begin position="87"/>
        <end position="96"/>
    </location>
</feature>
<dbReference type="Proteomes" id="UP000070412">
    <property type="component" value="Unassembled WGS sequence"/>
</dbReference>
<evidence type="ECO:0000256" key="4">
    <source>
        <dbReference type="SAM" id="MobiDB-lite"/>
    </source>
</evidence>
<reference evidence="7" key="3">
    <citation type="submission" date="2022-06" db="UniProtKB">
        <authorList>
            <consortium name="EnsemblMetazoa"/>
        </authorList>
    </citation>
    <scope>IDENTIFICATION</scope>
</reference>
<dbReference type="SMART" id="SM00355">
    <property type="entry name" value="ZnF_C2H2"/>
    <property type="match status" value="2"/>
</dbReference>
<name>A0A834V8Y7_SARSC</name>
<proteinExistence type="predicted"/>
<evidence type="ECO:0000313" key="7">
    <source>
        <dbReference type="EnsemblMetazoa" id="KAF7488727.1"/>
    </source>
</evidence>
<evidence type="ECO:0000313" key="8">
    <source>
        <dbReference type="Proteomes" id="UP000070412"/>
    </source>
</evidence>
<dbReference type="GO" id="GO:0008270">
    <property type="term" value="F:zinc ion binding"/>
    <property type="evidence" value="ECO:0007669"/>
    <property type="project" value="UniProtKB-KW"/>
</dbReference>
<evidence type="ECO:0000313" key="6">
    <source>
        <dbReference type="EMBL" id="KAF7488727.1"/>
    </source>
</evidence>
<feature type="compositionally biased region" description="Polar residues" evidence="4">
    <location>
        <begin position="70"/>
        <end position="80"/>
    </location>
</feature>
<keyword evidence="3" id="KW-0862">Zinc</keyword>
<keyword evidence="8" id="KW-1185">Reference proteome</keyword>
<dbReference type="PANTHER" id="PTHR16516">
    <property type="entry name" value="AGAP007109-PA"/>
    <property type="match status" value="1"/>
</dbReference>
<keyword evidence="3" id="KW-0863">Zinc-finger</keyword>
<dbReference type="GO" id="GO:0005634">
    <property type="term" value="C:nucleus"/>
    <property type="evidence" value="ECO:0007669"/>
    <property type="project" value="UniProtKB-SubCell"/>
</dbReference>
<dbReference type="InterPro" id="IPR036236">
    <property type="entry name" value="Znf_C2H2_sf"/>
</dbReference>
<feature type="domain" description="C2H2-type" evidence="5">
    <location>
        <begin position="747"/>
        <end position="770"/>
    </location>
</feature>
<evidence type="ECO:0000259" key="5">
    <source>
        <dbReference type="PROSITE" id="PS50157"/>
    </source>
</evidence>
<dbReference type="PROSITE" id="PS00028">
    <property type="entry name" value="ZINC_FINGER_C2H2_1"/>
    <property type="match status" value="2"/>
</dbReference>
<dbReference type="GO" id="GO:0006355">
    <property type="term" value="P:regulation of DNA-templated transcription"/>
    <property type="evidence" value="ECO:0007669"/>
    <property type="project" value="TreeGrafter"/>
</dbReference>
<gene>
    <name evidence="6" type="ORF">SSS_8481</name>
</gene>
<organism evidence="6">
    <name type="scientific">Sarcoptes scabiei</name>
    <name type="common">Itch mite</name>
    <name type="synonym">Acarus scabiei</name>
    <dbReference type="NCBI Taxonomy" id="52283"/>
    <lineage>
        <taxon>Eukaryota</taxon>
        <taxon>Metazoa</taxon>
        <taxon>Ecdysozoa</taxon>
        <taxon>Arthropoda</taxon>
        <taxon>Chelicerata</taxon>
        <taxon>Arachnida</taxon>
        <taxon>Acari</taxon>
        <taxon>Acariformes</taxon>
        <taxon>Sarcoptiformes</taxon>
        <taxon>Astigmata</taxon>
        <taxon>Psoroptidia</taxon>
        <taxon>Sarcoptoidea</taxon>
        <taxon>Sarcoptidae</taxon>
        <taxon>Sarcoptinae</taxon>
        <taxon>Sarcoptes</taxon>
    </lineage>
</organism>
<evidence type="ECO:0000256" key="1">
    <source>
        <dbReference type="ARBA" id="ARBA00004123"/>
    </source>
</evidence>
<keyword evidence="2" id="KW-0539">Nucleus</keyword>
<feature type="region of interest" description="Disordered" evidence="4">
    <location>
        <begin position="66"/>
        <end position="96"/>
    </location>
</feature>
<evidence type="ECO:0000256" key="3">
    <source>
        <dbReference type="PROSITE-ProRule" id="PRU00042"/>
    </source>
</evidence>